<reference evidence="2" key="1">
    <citation type="submission" date="2022-11" db="UniProtKB">
        <authorList>
            <consortium name="WormBaseParasite"/>
        </authorList>
    </citation>
    <scope>IDENTIFICATION</scope>
</reference>
<dbReference type="WBParaSite" id="PS1159_v2.g12944.t1">
    <property type="protein sequence ID" value="PS1159_v2.g12944.t1"/>
    <property type="gene ID" value="PS1159_v2.g12944"/>
</dbReference>
<dbReference type="Proteomes" id="UP000887580">
    <property type="component" value="Unplaced"/>
</dbReference>
<evidence type="ECO:0000313" key="1">
    <source>
        <dbReference type="Proteomes" id="UP000887580"/>
    </source>
</evidence>
<evidence type="ECO:0000313" key="2">
    <source>
        <dbReference type="WBParaSite" id="PS1159_v2.g12944.t1"/>
    </source>
</evidence>
<proteinExistence type="predicted"/>
<accession>A0AC35F1V1</accession>
<protein>
    <submittedName>
        <fullName evidence="2">Ubiquitin-like protease family profile domain-containing protein</fullName>
    </submittedName>
</protein>
<name>A0AC35F1V1_9BILA</name>
<sequence length="256" mass="30428">MSSNENYSEDDDKKIYKIISERFYSKLKKADKAPALIPHNYPRYFGEKFEHYRAKFCGKKLKGDDFKTLAPHEWLNDMIVNYYVELIENRSMKDRSLPKVYAFSSFFYNAYRKQGYSGIKSWINATIFDFDYILLPIHDKDRAHWIMIIVDVSEKIIASFDSLGGDTSIKHLEHVRKFLVTHAEKTEDLGDRNDGWEIFVDKTAPLQSNGYDCGVYACQYAQYITKERYLEFKQSQMEYFRKRMEYELMKGKLLKD</sequence>
<organism evidence="1 2">
    <name type="scientific">Panagrolaimus sp. PS1159</name>
    <dbReference type="NCBI Taxonomy" id="55785"/>
    <lineage>
        <taxon>Eukaryota</taxon>
        <taxon>Metazoa</taxon>
        <taxon>Ecdysozoa</taxon>
        <taxon>Nematoda</taxon>
        <taxon>Chromadorea</taxon>
        <taxon>Rhabditida</taxon>
        <taxon>Tylenchina</taxon>
        <taxon>Panagrolaimomorpha</taxon>
        <taxon>Panagrolaimoidea</taxon>
        <taxon>Panagrolaimidae</taxon>
        <taxon>Panagrolaimus</taxon>
    </lineage>
</organism>